<gene>
    <name evidence="2" type="ORF">TRITD_4Av1G150690</name>
</gene>
<dbReference type="Proteomes" id="UP000324705">
    <property type="component" value="Chromosome 4A"/>
</dbReference>
<name>A0A9R0SEC7_TRITD</name>
<evidence type="ECO:0000256" key="1">
    <source>
        <dbReference type="SAM" id="MobiDB-lite"/>
    </source>
</evidence>
<dbReference type="AlphaFoldDB" id="A0A9R0SEC7"/>
<sequence length="171" mass="18593">MDPNMGVRIWAVASLGDRWTEKIDSGGAMIDGRSCCVREELDRDGRVREEEKGEGHGGARLAWARVARDRRQEDLAGRRRGSGAAGDGSGGTDELRDELLCVDAAAAAARAVWRFEVVSEPFDLRSSGNAAAACKCGWSESVQRRQQGEPATMNGSDFLKNDGNRVFMQCE</sequence>
<evidence type="ECO:0000313" key="3">
    <source>
        <dbReference type="Proteomes" id="UP000324705"/>
    </source>
</evidence>
<proteinExistence type="predicted"/>
<feature type="region of interest" description="Disordered" evidence="1">
    <location>
        <begin position="72"/>
        <end position="93"/>
    </location>
</feature>
<dbReference type="Gramene" id="TRITD4Av1G150690.1">
    <property type="protein sequence ID" value="TRITD4Av1G150690.1"/>
    <property type="gene ID" value="TRITD4Av1G150690"/>
</dbReference>
<reference evidence="2 3" key="1">
    <citation type="submission" date="2017-09" db="EMBL/GenBank/DDBJ databases">
        <authorList>
            <consortium name="International Durum Wheat Genome Sequencing Consortium (IDWGSC)"/>
            <person name="Milanesi L."/>
        </authorList>
    </citation>
    <scope>NUCLEOTIDE SEQUENCE [LARGE SCALE GENOMIC DNA]</scope>
    <source>
        <strain evidence="3">cv. Svevo</strain>
    </source>
</reference>
<accession>A0A9R0SEC7</accession>
<protein>
    <submittedName>
        <fullName evidence="2">Uncharacterized protein</fullName>
    </submittedName>
</protein>
<organism evidence="2 3">
    <name type="scientific">Triticum turgidum subsp. durum</name>
    <name type="common">Durum wheat</name>
    <name type="synonym">Triticum durum</name>
    <dbReference type="NCBI Taxonomy" id="4567"/>
    <lineage>
        <taxon>Eukaryota</taxon>
        <taxon>Viridiplantae</taxon>
        <taxon>Streptophyta</taxon>
        <taxon>Embryophyta</taxon>
        <taxon>Tracheophyta</taxon>
        <taxon>Spermatophyta</taxon>
        <taxon>Magnoliopsida</taxon>
        <taxon>Liliopsida</taxon>
        <taxon>Poales</taxon>
        <taxon>Poaceae</taxon>
        <taxon>BOP clade</taxon>
        <taxon>Pooideae</taxon>
        <taxon>Triticodae</taxon>
        <taxon>Triticeae</taxon>
        <taxon>Triticinae</taxon>
        <taxon>Triticum</taxon>
    </lineage>
</organism>
<dbReference type="OMA" id="MIDGRSC"/>
<keyword evidence="3" id="KW-1185">Reference proteome</keyword>
<evidence type="ECO:0000313" key="2">
    <source>
        <dbReference type="EMBL" id="VAH93003.1"/>
    </source>
</evidence>
<dbReference type="EMBL" id="LT934117">
    <property type="protein sequence ID" value="VAH93003.1"/>
    <property type="molecule type" value="Genomic_DNA"/>
</dbReference>